<comment type="caution">
    <text evidence="1">The sequence shown here is derived from an EMBL/GenBank/DDBJ whole genome shotgun (WGS) entry which is preliminary data.</text>
</comment>
<keyword evidence="2" id="KW-1185">Reference proteome</keyword>
<name>A0A4Y9Y3N9_9AGAM</name>
<reference evidence="1 2" key="1">
    <citation type="submission" date="2019-02" db="EMBL/GenBank/DDBJ databases">
        <title>Genome sequencing of the rare red list fungi Dentipellis fragilis.</title>
        <authorList>
            <person name="Buettner E."/>
            <person name="Kellner H."/>
        </authorList>
    </citation>
    <scope>NUCLEOTIDE SEQUENCE [LARGE SCALE GENOMIC DNA]</scope>
    <source>
        <strain evidence="1 2">DSM 105465</strain>
    </source>
</reference>
<dbReference type="AlphaFoldDB" id="A0A4Y9Y3N9"/>
<evidence type="ECO:0000313" key="1">
    <source>
        <dbReference type="EMBL" id="TFY56538.1"/>
    </source>
</evidence>
<sequence length="72" mass="7298">MDCAGQRVGPASPEILVSAPDKLLDAHWSDSVPADKALSFCLCPASSAIVLAVVQPPTHVIAPARPPARGGA</sequence>
<dbReference type="EMBL" id="SEOQ01000819">
    <property type="protein sequence ID" value="TFY56538.1"/>
    <property type="molecule type" value="Genomic_DNA"/>
</dbReference>
<accession>A0A4Y9Y3N9</accession>
<organism evidence="1 2">
    <name type="scientific">Dentipellis fragilis</name>
    <dbReference type="NCBI Taxonomy" id="205917"/>
    <lineage>
        <taxon>Eukaryota</taxon>
        <taxon>Fungi</taxon>
        <taxon>Dikarya</taxon>
        <taxon>Basidiomycota</taxon>
        <taxon>Agaricomycotina</taxon>
        <taxon>Agaricomycetes</taxon>
        <taxon>Russulales</taxon>
        <taxon>Hericiaceae</taxon>
        <taxon>Dentipellis</taxon>
    </lineage>
</organism>
<evidence type="ECO:0000313" key="2">
    <source>
        <dbReference type="Proteomes" id="UP000298327"/>
    </source>
</evidence>
<protein>
    <submittedName>
        <fullName evidence="1">Uncharacterized protein</fullName>
    </submittedName>
</protein>
<gene>
    <name evidence="1" type="ORF">EVG20_g8887</name>
</gene>
<dbReference type="Proteomes" id="UP000298327">
    <property type="component" value="Unassembled WGS sequence"/>
</dbReference>
<proteinExistence type="predicted"/>